<gene>
    <name evidence="2" type="ORF">EAI_00987</name>
</gene>
<feature type="region of interest" description="Disordered" evidence="1">
    <location>
        <begin position="293"/>
        <end position="340"/>
    </location>
</feature>
<feature type="compositionally biased region" description="Acidic residues" evidence="1">
    <location>
        <begin position="25"/>
        <end position="39"/>
    </location>
</feature>
<protein>
    <recommendedName>
        <fullName evidence="4">DUF4806 domain-containing protein</fullName>
    </recommendedName>
</protein>
<dbReference type="AlphaFoldDB" id="E2BQE1"/>
<accession>E2BQE1</accession>
<evidence type="ECO:0000313" key="2">
    <source>
        <dbReference type="EMBL" id="EFN82088.1"/>
    </source>
</evidence>
<organism evidence="3">
    <name type="scientific">Harpegnathos saltator</name>
    <name type="common">Jerdon's jumping ant</name>
    <dbReference type="NCBI Taxonomy" id="610380"/>
    <lineage>
        <taxon>Eukaryota</taxon>
        <taxon>Metazoa</taxon>
        <taxon>Ecdysozoa</taxon>
        <taxon>Arthropoda</taxon>
        <taxon>Hexapoda</taxon>
        <taxon>Insecta</taxon>
        <taxon>Pterygota</taxon>
        <taxon>Neoptera</taxon>
        <taxon>Endopterygota</taxon>
        <taxon>Hymenoptera</taxon>
        <taxon>Apocrita</taxon>
        <taxon>Aculeata</taxon>
        <taxon>Formicoidea</taxon>
        <taxon>Formicidae</taxon>
        <taxon>Ponerinae</taxon>
        <taxon>Ponerini</taxon>
        <taxon>Harpegnathos</taxon>
    </lineage>
</organism>
<evidence type="ECO:0000256" key="1">
    <source>
        <dbReference type="SAM" id="MobiDB-lite"/>
    </source>
</evidence>
<evidence type="ECO:0008006" key="4">
    <source>
        <dbReference type="Google" id="ProtNLM"/>
    </source>
</evidence>
<evidence type="ECO:0000313" key="3">
    <source>
        <dbReference type="Proteomes" id="UP000008237"/>
    </source>
</evidence>
<dbReference type="OMA" id="RQANMAS"/>
<name>E2BQE1_HARSA</name>
<dbReference type="InParanoid" id="E2BQE1"/>
<feature type="compositionally biased region" description="Acidic residues" evidence="1">
    <location>
        <begin position="124"/>
        <end position="142"/>
    </location>
</feature>
<feature type="compositionally biased region" description="Basic and acidic residues" evidence="1">
    <location>
        <begin position="105"/>
        <end position="120"/>
    </location>
</feature>
<dbReference type="Proteomes" id="UP000008237">
    <property type="component" value="Unassembled WGS sequence"/>
</dbReference>
<feature type="region of interest" description="Disordered" evidence="1">
    <location>
        <begin position="1"/>
        <end position="142"/>
    </location>
</feature>
<reference evidence="2 3" key="1">
    <citation type="journal article" date="2010" name="Science">
        <title>Genomic comparison of the ants Camponotus floridanus and Harpegnathos saltator.</title>
        <authorList>
            <person name="Bonasio R."/>
            <person name="Zhang G."/>
            <person name="Ye C."/>
            <person name="Mutti N.S."/>
            <person name="Fang X."/>
            <person name="Qin N."/>
            <person name="Donahue G."/>
            <person name="Yang P."/>
            <person name="Li Q."/>
            <person name="Li C."/>
            <person name="Zhang P."/>
            <person name="Huang Z."/>
            <person name="Berger S.L."/>
            <person name="Reinberg D."/>
            <person name="Wang J."/>
            <person name="Liebig J."/>
        </authorList>
    </citation>
    <scope>NUCLEOTIDE SEQUENCE [LARGE SCALE GENOMIC DNA]</scope>
    <source>
        <strain evidence="2 3">R22 G/1</strain>
    </source>
</reference>
<sequence length="340" mass="38339">MHTDIESGVEDEATRAKRKKKRFEEESDEDIDDDTDEELENKPRKQSKKGGDGSNTKTLKMQPPQLPIFNDLPANRDNILSSNEDDILDRTYDTQDDVSCLSESSSKREENTRTPVDRSPESATQEEEQIVDDLSQEEETDKADENITGVTALWKKMYEKIAKIEKRQANMASNVEEIKQLILSKAETLTHPKDLPKLPLQTYADSIHLEEKIYRAEAKKDYVIKRLCLATRGASDKECAKQVMEKLMSNHVGTFYSWQESGGKKDAFKNSIMMEIVRHMDRWDGMGTDEKEIAEGVQVGMPGSEEKKQEGKSDGGNGGRSKGGKRDEERGRGGGGRNNS</sequence>
<proteinExistence type="predicted"/>
<dbReference type="EMBL" id="GL449751">
    <property type="protein sequence ID" value="EFN82088.1"/>
    <property type="molecule type" value="Genomic_DNA"/>
</dbReference>
<feature type="compositionally biased region" description="Basic and acidic residues" evidence="1">
    <location>
        <begin position="304"/>
        <end position="313"/>
    </location>
</feature>
<keyword evidence="3" id="KW-1185">Reference proteome</keyword>